<sequence>MFNLIRQLLSPYLNMQKVDFRPLEYIEVEQGKPLIIKLNDKFIFKAELQIAENFIKFNTSKNIMFDNLDKLNKINDDSLEVNIAKVSCYNVLIKLLYEISKNNYDGFFKRRKYYKFLSKLFLKDIVLMINVFTKVLAYNSDLKKKLEDLRNIKIFSSDASELTAGGQPLQDLIEVDPSTGEKRFKH</sequence>
<dbReference type="EMBL" id="LAZR01046920">
    <property type="protein sequence ID" value="KKK95415.1"/>
    <property type="molecule type" value="Genomic_DNA"/>
</dbReference>
<accession>A0A0F9AB19</accession>
<dbReference type="AlphaFoldDB" id="A0A0F9AB19"/>
<organism evidence="1">
    <name type="scientific">marine sediment metagenome</name>
    <dbReference type="NCBI Taxonomy" id="412755"/>
    <lineage>
        <taxon>unclassified sequences</taxon>
        <taxon>metagenomes</taxon>
        <taxon>ecological metagenomes</taxon>
    </lineage>
</organism>
<reference evidence="1" key="1">
    <citation type="journal article" date="2015" name="Nature">
        <title>Complex archaea that bridge the gap between prokaryotes and eukaryotes.</title>
        <authorList>
            <person name="Spang A."/>
            <person name="Saw J.H."/>
            <person name="Jorgensen S.L."/>
            <person name="Zaremba-Niedzwiedzka K."/>
            <person name="Martijn J."/>
            <person name="Lind A.E."/>
            <person name="van Eijk R."/>
            <person name="Schleper C."/>
            <person name="Guy L."/>
            <person name="Ettema T.J."/>
        </authorList>
    </citation>
    <scope>NUCLEOTIDE SEQUENCE</scope>
</reference>
<protein>
    <submittedName>
        <fullName evidence="1">Uncharacterized protein</fullName>
    </submittedName>
</protein>
<name>A0A0F9AB19_9ZZZZ</name>
<gene>
    <name evidence="1" type="ORF">LCGC14_2673030</name>
</gene>
<comment type="caution">
    <text evidence="1">The sequence shown here is derived from an EMBL/GenBank/DDBJ whole genome shotgun (WGS) entry which is preliminary data.</text>
</comment>
<proteinExistence type="predicted"/>
<evidence type="ECO:0000313" key="1">
    <source>
        <dbReference type="EMBL" id="KKK95415.1"/>
    </source>
</evidence>